<proteinExistence type="predicted"/>
<reference evidence="1" key="1">
    <citation type="submission" date="2018-02" db="EMBL/GenBank/DDBJ databases">
        <title>Rhizophora mucronata_Transcriptome.</title>
        <authorList>
            <person name="Meera S.P."/>
            <person name="Sreeshan A."/>
            <person name="Augustine A."/>
        </authorList>
    </citation>
    <scope>NUCLEOTIDE SEQUENCE</scope>
    <source>
        <tissue evidence="1">Leaf</tissue>
    </source>
</reference>
<sequence length="61" mass="7637">MSHFLIYFSIENFLQKKRESNGNKHKVFEKSEIDAILHFVNPFFFYFLFSKRILVYWKSYY</sequence>
<dbReference type="EMBL" id="GGEC01054392">
    <property type="protein sequence ID" value="MBX34876.1"/>
    <property type="molecule type" value="Transcribed_RNA"/>
</dbReference>
<accession>A0A2P2MXD9</accession>
<name>A0A2P2MXD9_RHIMU</name>
<evidence type="ECO:0000313" key="1">
    <source>
        <dbReference type="EMBL" id="MBX34876.1"/>
    </source>
</evidence>
<organism evidence="1">
    <name type="scientific">Rhizophora mucronata</name>
    <name type="common">Asiatic mangrove</name>
    <dbReference type="NCBI Taxonomy" id="61149"/>
    <lineage>
        <taxon>Eukaryota</taxon>
        <taxon>Viridiplantae</taxon>
        <taxon>Streptophyta</taxon>
        <taxon>Embryophyta</taxon>
        <taxon>Tracheophyta</taxon>
        <taxon>Spermatophyta</taxon>
        <taxon>Magnoliopsida</taxon>
        <taxon>eudicotyledons</taxon>
        <taxon>Gunneridae</taxon>
        <taxon>Pentapetalae</taxon>
        <taxon>rosids</taxon>
        <taxon>fabids</taxon>
        <taxon>Malpighiales</taxon>
        <taxon>Rhizophoraceae</taxon>
        <taxon>Rhizophora</taxon>
    </lineage>
</organism>
<dbReference type="AlphaFoldDB" id="A0A2P2MXD9"/>
<protein>
    <submittedName>
        <fullName evidence="1">Uncharacterized protein</fullName>
    </submittedName>
</protein>